<gene>
    <name evidence="1" type="ORF">Q619_VDC00383G0001</name>
</gene>
<sequence length="165" mass="18666">ELPEGLKRPSVLPEGIIRASASGDDLAWAGAYPTKYTVLEGDPAVIAQYEKIAKAQATYQVQIDKHGVLRDLKTGERKTSISHPSEYNIIESINEEPINLPKRDFVEWLRFAPRKETKTVVNQSTSSVRNHRLYVFVDNGDIKRPHFVELLINDDGTRAVFYQSN</sequence>
<protein>
    <submittedName>
        <fullName evidence="1">Uncharacterized protein</fullName>
    </submittedName>
</protein>
<organism evidence="1 2">
    <name type="scientific">Veillonella dispar DORA_11</name>
    <dbReference type="NCBI Taxonomy" id="1403949"/>
    <lineage>
        <taxon>Bacteria</taxon>
        <taxon>Bacillati</taxon>
        <taxon>Bacillota</taxon>
        <taxon>Negativicutes</taxon>
        <taxon>Veillonellales</taxon>
        <taxon>Veillonellaceae</taxon>
        <taxon>Veillonella</taxon>
    </lineage>
</organism>
<reference evidence="1 2" key="1">
    <citation type="submission" date="2013-12" db="EMBL/GenBank/DDBJ databases">
        <title>A Varibaculum cambriense genome reconstructed from a premature infant gut community with otherwise low bacterial novelty that shifts toward anaerobic metabolism during the third week of life.</title>
        <authorList>
            <person name="Brown C.T."/>
            <person name="Sharon I."/>
            <person name="Thomas B.C."/>
            <person name="Castelle C.J."/>
            <person name="Morowitz M.J."/>
            <person name="Banfield J.F."/>
        </authorList>
    </citation>
    <scope>NUCLEOTIDE SEQUENCE [LARGE SCALE GENOMIC DNA]</scope>
    <source>
        <strain evidence="2">DORA_11</strain>
    </source>
</reference>
<name>W1V1Q6_9FIRM</name>
<dbReference type="EMBL" id="AZMJ01000383">
    <property type="protein sequence ID" value="ETI99916.1"/>
    <property type="molecule type" value="Genomic_DNA"/>
</dbReference>
<dbReference type="Proteomes" id="UP000018855">
    <property type="component" value="Unassembled WGS sequence"/>
</dbReference>
<dbReference type="PATRIC" id="fig|1403949.3.peg.359"/>
<evidence type="ECO:0000313" key="2">
    <source>
        <dbReference type="Proteomes" id="UP000018855"/>
    </source>
</evidence>
<proteinExistence type="predicted"/>
<dbReference type="AlphaFoldDB" id="W1V1Q6"/>
<comment type="caution">
    <text evidence="1">The sequence shown here is derived from an EMBL/GenBank/DDBJ whole genome shotgun (WGS) entry which is preliminary data.</text>
</comment>
<accession>W1V1Q6</accession>
<feature type="non-terminal residue" evidence="1">
    <location>
        <position position="1"/>
    </location>
</feature>
<evidence type="ECO:0000313" key="1">
    <source>
        <dbReference type="EMBL" id="ETI99916.1"/>
    </source>
</evidence>